<comment type="subcellular location">
    <subcellularLocation>
        <location evidence="1">Cell membrane</location>
        <topology evidence="1">Multi-pass membrane protein</topology>
    </subcellularLocation>
</comment>
<dbReference type="PROSITE" id="PS50111">
    <property type="entry name" value="CHEMOTAXIS_TRANSDUC_2"/>
    <property type="match status" value="1"/>
</dbReference>
<organism evidence="13 14">
    <name type="scientific">Devosia albogilva</name>
    <dbReference type="NCBI Taxonomy" id="429726"/>
    <lineage>
        <taxon>Bacteria</taxon>
        <taxon>Pseudomonadati</taxon>
        <taxon>Pseudomonadota</taxon>
        <taxon>Alphaproteobacteria</taxon>
        <taxon>Hyphomicrobiales</taxon>
        <taxon>Devosiaceae</taxon>
        <taxon>Devosia</taxon>
    </lineage>
</organism>
<evidence type="ECO:0000256" key="6">
    <source>
        <dbReference type="ARBA" id="ARBA00023136"/>
    </source>
</evidence>
<feature type="domain" description="HAMP" evidence="12">
    <location>
        <begin position="483"/>
        <end position="535"/>
    </location>
</feature>
<name>A0ABW5QJS9_9HYPH</name>
<dbReference type="SMART" id="SM00283">
    <property type="entry name" value="MA"/>
    <property type="match status" value="1"/>
</dbReference>
<keyword evidence="3" id="KW-0488">Methylation</keyword>
<dbReference type="InterPro" id="IPR051310">
    <property type="entry name" value="MCP_chemotaxis"/>
</dbReference>
<dbReference type="PANTHER" id="PTHR43531">
    <property type="entry name" value="PROTEIN ICFG"/>
    <property type="match status" value="1"/>
</dbReference>
<evidence type="ECO:0000313" key="13">
    <source>
        <dbReference type="EMBL" id="MFD2647945.1"/>
    </source>
</evidence>
<evidence type="ECO:0000259" key="12">
    <source>
        <dbReference type="PROSITE" id="PS50885"/>
    </source>
</evidence>
<comment type="caution">
    <text evidence="13">The sequence shown here is derived from an EMBL/GenBank/DDBJ whole genome shotgun (WGS) entry which is preliminary data.</text>
</comment>
<comment type="similarity">
    <text evidence="7">Belongs to the methyl-accepting chemotaxis (MCP) protein family.</text>
</comment>
<evidence type="ECO:0000256" key="3">
    <source>
        <dbReference type="ARBA" id="ARBA00022481"/>
    </source>
</evidence>
<dbReference type="Proteomes" id="UP001597521">
    <property type="component" value="Unassembled WGS sequence"/>
</dbReference>
<dbReference type="CDD" id="cd06225">
    <property type="entry name" value="HAMP"/>
    <property type="match status" value="1"/>
</dbReference>
<evidence type="ECO:0000256" key="1">
    <source>
        <dbReference type="ARBA" id="ARBA00004651"/>
    </source>
</evidence>
<gene>
    <name evidence="13" type="ORF">ACFSX5_09095</name>
</gene>
<dbReference type="CDD" id="cd11386">
    <property type="entry name" value="MCP_signal"/>
    <property type="match status" value="1"/>
</dbReference>
<dbReference type="Gene3D" id="1.10.8.500">
    <property type="entry name" value="HAMP domain in histidine kinase"/>
    <property type="match status" value="1"/>
</dbReference>
<feature type="domain" description="Methyl-accepting transducer" evidence="11">
    <location>
        <begin position="540"/>
        <end position="769"/>
    </location>
</feature>
<dbReference type="Pfam" id="PF02743">
    <property type="entry name" value="dCache_1"/>
    <property type="match status" value="1"/>
</dbReference>
<evidence type="ECO:0000313" key="14">
    <source>
        <dbReference type="Proteomes" id="UP001597521"/>
    </source>
</evidence>
<dbReference type="SUPFAM" id="SSF158472">
    <property type="entry name" value="HAMP domain-like"/>
    <property type="match status" value="1"/>
</dbReference>
<feature type="coiled-coil region" evidence="9">
    <location>
        <begin position="747"/>
        <end position="778"/>
    </location>
</feature>
<feature type="transmembrane region" description="Helical" evidence="10">
    <location>
        <begin position="345"/>
        <end position="364"/>
    </location>
</feature>
<dbReference type="InterPro" id="IPR004089">
    <property type="entry name" value="MCPsignal_dom"/>
</dbReference>
<reference evidence="14" key="1">
    <citation type="journal article" date="2019" name="Int. J. Syst. Evol. Microbiol.">
        <title>The Global Catalogue of Microorganisms (GCM) 10K type strain sequencing project: providing services to taxonomists for standard genome sequencing and annotation.</title>
        <authorList>
            <consortium name="The Broad Institute Genomics Platform"/>
            <consortium name="The Broad Institute Genome Sequencing Center for Infectious Disease"/>
            <person name="Wu L."/>
            <person name="Ma J."/>
        </authorList>
    </citation>
    <scope>NUCLEOTIDE SEQUENCE [LARGE SCALE GENOMIC DNA]</scope>
    <source>
        <strain evidence="14">CCM 7427</strain>
    </source>
</reference>
<dbReference type="PROSITE" id="PS50885">
    <property type="entry name" value="HAMP"/>
    <property type="match status" value="2"/>
</dbReference>
<dbReference type="Pfam" id="PF18947">
    <property type="entry name" value="HAMP_2"/>
    <property type="match status" value="1"/>
</dbReference>
<evidence type="ECO:0000256" key="4">
    <source>
        <dbReference type="ARBA" id="ARBA00022692"/>
    </source>
</evidence>
<dbReference type="PANTHER" id="PTHR43531:SF14">
    <property type="entry name" value="METHYL-ACCEPTING CHEMOTAXIS PROTEIN I-RELATED"/>
    <property type="match status" value="1"/>
</dbReference>
<evidence type="ECO:0000259" key="11">
    <source>
        <dbReference type="PROSITE" id="PS50111"/>
    </source>
</evidence>
<dbReference type="InterPro" id="IPR003660">
    <property type="entry name" value="HAMP_dom"/>
</dbReference>
<dbReference type="InterPro" id="IPR033479">
    <property type="entry name" value="dCache_1"/>
</dbReference>
<sequence>MTRSSMPIARKLPLALLGSALLVSLGVGTASYLIGSQALRASAETNLMTLATERAAAVESYLAAVEDDLVATSRSEGTVQALRDFAGAWLQFGADPTAAVRKSYVDDNPNPDNLAALETLGTTGAYDVTHTRFHASFREQIETRGYRDLYLFDTKGALVYSVTKGEDFGTSFAEGGPFAGTTLGGLVQAVIASEDPELVVFADFAGYPAAAGAPASFFAKPVFNPQGRKIGAIALQLPPERLDAVVGKRDTLGETGEVLVVGGDTLLRSDSVFIEGADAMVTPLANPVVDAAVAGETRLGESHDYRNMNMLVAAAPVTTPVGNWAAVAVMGTDEVLSPVTRMRDMMLAIGAGLMLLVGIGGLAFSRTLTRPITRLTGTMDRLAKGDVMVDVPGTERGDELGAMARAVEVFRENAEKVAALTEAEAARVLSAQAERAEMMASLQRAFGDVVDAAVAGDFSRRVDATFPDAELNTLAASVNELVDTVDRGLTETGSVLAALADADLTRRVEGEYQGAFARLKSDTNAVAERLGEIVSQLRETSSALKSATGEILSGANDLSERTTRQAATIEETSATMEQLASTVAGNAQKAESANQQAQAVARTAEAGGAVMAEANAAMERITQSSAKISSIIGMIDDIAFQTNLLALNASVEAARAGDAGKGFAVVAVEVRRLAQSAANASSEVKALIEQSATEVQGGSRLVAEAADKIASMQAAITENTTALQAIARDSHEQALSIDEVNSSVRTLDEATQHNAALVEEINAAIEQTEAQATELDRVVDIFTVSTSGKPAVAATPANTQQPVGGVRGLQNKLKAVAGTYLRRGSNAAEKADWAEF</sequence>
<evidence type="ECO:0000256" key="10">
    <source>
        <dbReference type="SAM" id="Phobius"/>
    </source>
</evidence>
<evidence type="ECO:0000256" key="8">
    <source>
        <dbReference type="PROSITE-ProRule" id="PRU00284"/>
    </source>
</evidence>
<dbReference type="RefSeq" id="WP_386832988.1">
    <property type="nucleotide sequence ID" value="NZ_JBHUNP010000001.1"/>
</dbReference>
<feature type="domain" description="HAMP" evidence="12">
    <location>
        <begin position="366"/>
        <end position="419"/>
    </location>
</feature>
<keyword evidence="8" id="KW-0807">Transducer</keyword>
<evidence type="ECO:0000256" key="2">
    <source>
        <dbReference type="ARBA" id="ARBA00022475"/>
    </source>
</evidence>
<dbReference type="Pfam" id="PF00015">
    <property type="entry name" value="MCPsignal"/>
    <property type="match status" value="1"/>
</dbReference>
<keyword evidence="5 10" id="KW-1133">Transmembrane helix</keyword>
<evidence type="ECO:0000256" key="5">
    <source>
        <dbReference type="ARBA" id="ARBA00022989"/>
    </source>
</evidence>
<accession>A0ABW5QJS9</accession>
<keyword evidence="2" id="KW-1003">Cell membrane</keyword>
<keyword evidence="6 10" id="KW-0472">Membrane</keyword>
<dbReference type="EMBL" id="JBHUNP010000001">
    <property type="protein sequence ID" value="MFD2647945.1"/>
    <property type="molecule type" value="Genomic_DNA"/>
</dbReference>
<proteinExistence type="inferred from homology"/>
<evidence type="ECO:0000256" key="7">
    <source>
        <dbReference type="ARBA" id="ARBA00029447"/>
    </source>
</evidence>
<dbReference type="Gene3D" id="1.10.287.950">
    <property type="entry name" value="Methyl-accepting chemotaxis protein"/>
    <property type="match status" value="1"/>
</dbReference>
<dbReference type="SMART" id="SM00304">
    <property type="entry name" value="HAMP"/>
    <property type="match status" value="2"/>
</dbReference>
<dbReference type="SUPFAM" id="SSF58104">
    <property type="entry name" value="Methyl-accepting chemotaxis protein (MCP) signaling domain"/>
    <property type="match status" value="1"/>
</dbReference>
<keyword evidence="9" id="KW-0175">Coiled coil</keyword>
<keyword evidence="4 10" id="KW-0812">Transmembrane</keyword>
<protein>
    <submittedName>
        <fullName evidence="13">Methyl-accepting chemotaxis protein</fullName>
    </submittedName>
</protein>
<keyword evidence="14" id="KW-1185">Reference proteome</keyword>
<evidence type="ECO:0000256" key="9">
    <source>
        <dbReference type="SAM" id="Coils"/>
    </source>
</evidence>
<dbReference type="Pfam" id="PF00672">
    <property type="entry name" value="HAMP"/>
    <property type="match status" value="1"/>
</dbReference>